<dbReference type="Gene3D" id="3.20.20.70">
    <property type="entry name" value="Aldolase class I"/>
    <property type="match status" value="1"/>
</dbReference>
<name>A0A1H7X2J4_9RHOB</name>
<organism evidence="1 2">
    <name type="scientific">Roseovarius azorensis</name>
    <dbReference type="NCBI Taxonomy" id="1287727"/>
    <lineage>
        <taxon>Bacteria</taxon>
        <taxon>Pseudomonadati</taxon>
        <taxon>Pseudomonadota</taxon>
        <taxon>Alphaproteobacteria</taxon>
        <taxon>Rhodobacterales</taxon>
        <taxon>Roseobacteraceae</taxon>
        <taxon>Roseovarius</taxon>
    </lineage>
</organism>
<keyword evidence="2" id="KW-1185">Reference proteome</keyword>
<accession>A0A1H7X2J4</accession>
<protein>
    <submittedName>
        <fullName evidence="1">Dimethylamine/trimethylamine dehydrogenase</fullName>
    </submittedName>
</protein>
<dbReference type="EMBL" id="FOAG01000018">
    <property type="protein sequence ID" value="SEM27784.1"/>
    <property type="molecule type" value="Genomic_DNA"/>
</dbReference>
<evidence type="ECO:0000313" key="2">
    <source>
        <dbReference type="Proteomes" id="UP000199582"/>
    </source>
</evidence>
<dbReference type="InterPro" id="IPR013785">
    <property type="entry name" value="Aldolase_TIM"/>
</dbReference>
<evidence type="ECO:0000313" key="1">
    <source>
        <dbReference type="EMBL" id="SEM27784.1"/>
    </source>
</evidence>
<dbReference type="STRING" id="1287727.SAMN05443999_11823"/>
<dbReference type="Proteomes" id="UP000199582">
    <property type="component" value="Unassembled WGS sequence"/>
</dbReference>
<proteinExistence type="predicted"/>
<sequence length="89" mass="10387">MLRKKHSETEQELRDPRYGILFERPQAGLVTARNRLYQVPHCNGDGYRHPSAAVAMREIKSEYGWGVIFTEPCEMHHTSEITPFIERCL</sequence>
<dbReference type="SUPFAM" id="SSF51395">
    <property type="entry name" value="FMN-linked oxidoreductases"/>
    <property type="match status" value="1"/>
</dbReference>
<dbReference type="AlphaFoldDB" id="A0A1H7X2J4"/>
<gene>
    <name evidence="1" type="ORF">SAMN05443999_11823</name>
</gene>
<reference evidence="1 2" key="1">
    <citation type="submission" date="2016-10" db="EMBL/GenBank/DDBJ databases">
        <authorList>
            <person name="de Groot N.N."/>
        </authorList>
    </citation>
    <scope>NUCLEOTIDE SEQUENCE [LARGE SCALE GENOMIC DNA]</scope>
    <source>
        <strain evidence="1 2">DSM 100674</strain>
    </source>
</reference>